<evidence type="ECO:0000256" key="4">
    <source>
        <dbReference type="ARBA" id="ARBA00023163"/>
    </source>
</evidence>
<feature type="domain" description="TF-B3" evidence="6">
    <location>
        <begin position="19"/>
        <end position="113"/>
    </location>
</feature>
<evidence type="ECO:0000256" key="2">
    <source>
        <dbReference type="ARBA" id="ARBA00023015"/>
    </source>
</evidence>
<dbReference type="GO" id="GO:0003677">
    <property type="term" value="F:DNA binding"/>
    <property type="evidence" value="ECO:0007669"/>
    <property type="project" value="UniProtKB-KW"/>
</dbReference>
<dbReference type="Gramene" id="KCW75882">
    <property type="protein sequence ID" value="KCW75882"/>
    <property type="gene ID" value="EUGRSUZ_D00267"/>
</dbReference>
<name>A0A059CBY5_EUCGR</name>
<keyword evidence="5" id="KW-0539">Nucleus</keyword>
<dbReference type="InterPro" id="IPR003340">
    <property type="entry name" value="B3_DNA-bd"/>
</dbReference>
<keyword evidence="4" id="KW-0804">Transcription</keyword>
<dbReference type="Pfam" id="PF02362">
    <property type="entry name" value="B3"/>
    <property type="match status" value="1"/>
</dbReference>
<evidence type="ECO:0000256" key="3">
    <source>
        <dbReference type="ARBA" id="ARBA00023125"/>
    </source>
</evidence>
<dbReference type="PROSITE" id="PS50863">
    <property type="entry name" value="B3"/>
    <property type="match status" value="1"/>
</dbReference>
<evidence type="ECO:0000256" key="1">
    <source>
        <dbReference type="ARBA" id="ARBA00004123"/>
    </source>
</evidence>
<dbReference type="AlphaFoldDB" id="A0A059CBY5"/>
<dbReference type="Gene3D" id="2.40.330.10">
    <property type="entry name" value="DNA-binding pseudobarrel domain"/>
    <property type="match status" value="1"/>
</dbReference>
<dbReference type="InParanoid" id="A0A059CBY5"/>
<dbReference type="FunCoup" id="A0A059CBY5">
    <property type="interactions" value="96"/>
</dbReference>
<protein>
    <recommendedName>
        <fullName evidence="6">TF-B3 domain-containing protein</fullName>
    </recommendedName>
</protein>
<keyword evidence="2" id="KW-0805">Transcription regulation</keyword>
<reference evidence="7" key="1">
    <citation type="submission" date="2013-07" db="EMBL/GenBank/DDBJ databases">
        <title>The genome of Eucalyptus grandis.</title>
        <authorList>
            <person name="Schmutz J."/>
            <person name="Hayes R."/>
            <person name="Myburg A."/>
            <person name="Tuskan G."/>
            <person name="Grattapaglia D."/>
            <person name="Rokhsar D.S."/>
        </authorList>
    </citation>
    <scope>NUCLEOTIDE SEQUENCE</scope>
    <source>
        <tissue evidence="7">Leaf extractions</tissue>
    </source>
</reference>
<evidence type="ECO:0000256" key="5">
    <source>
        <dbReference type="ARBA" id="ARBA00023242"/>
    </source>
</evidence>
<dbReference type="PANTHER" id="PTHR31920:SF108">
    <property type="entry name" value="B3 DOMAIN-CONTAINING TRANSCRIPTION FACTOR VRN1-LIKE"/>
    <property type="match status" value="1"/>
</dbReference>
<dbReference type="GO" id="GO:0005634">
    <property type="term" value="C:nucleus"/>
    <property type="evidence" value="ECO:0007669"/>
    <property type="project" value="UniProtKB-SubCell"/>
</dbReference>
<dbReference type="CDD" id="cd10017">
    <property type="entry name" value="B3_DNA"/>
    <property type="match status" value="1"/>
</dbReference>
<sequence>MACCRCCCRQREDERAGPHFFKIILSDTLDSGKLGIPRRFLKKYGNHLSSLAFLKVSLGSNWPIELKKCNNGTVWLQKGWREFMEYYSIGHGHLIVFKYEGDSTFRAIIFDKSTSEIDYSSSSGGSNPGPVFRGPTHPRPLTRLELANKFESEHPFFKVVMPPSSMKTSLVKFCFDAFVGSVKGQL</sequence>
<dbReference type="InterPro" id="IPR015300">
    <property type="entry name" value="DNA-bd_pseudobarrel_sf"/>
</dbReference>
<dbReference type="PANTHER" id="PTHR31920">
    <property type="entry name" value="B3 DOMAIN-CONTAINING"/>
    <property type="match status" value="1"/>
</dbReference>
<gene>
    <name evidence="7" type="ORF">EUGRSUZ_D00267</name>
</gene>
<accession>A0A059CBY5</accession>
<dbReference type="SUPFAM" id="SSF101936">
    <property type="entry name" value="DNA-binding pseudobarrel domain"/>
    <property type="match status" value="1"/>
</dbReference>
<dbReference type="EMBL" id="KK198756">
    <property type="protein sequence ID" value="KCW75882.1"/>
    <property type="molecule type" value="Genomic_DNA"/>
</dbReference>
<dbReference type="OMA" id="WREFMEY"/>
<comment type="subcellular location">
    <subcellularLocation>
        <location evidence="1">Nucleus</location>
    </subcellularLocation>
</comment>
<dbReference type="SMART" id="SM01019">
    <property type="entry name" value="B3"/>
    <property type="match status" value="1"/>
</dbReference>
<dbReference type="STRING" id="71139.A0A059CBY5"/>
<proteinExistence type="predicted"/>
<evidence type="ECO:0000259" key="6">
    <source>
        <dbReference type="PROSITE" id="PS50863"/>
    </source>
</evidence>
<dbReference type="InterPro" id="IPR050655">
    <property type="entry name" value="Plant_B3_domain"/>
</dbReference>
<keyword evidence="3" id="KW-0238">DNA-binding</keyword>
<evidence type="ECO:0000313" key="7">
    <source>
        <dbReference type="EMBL" id="KCW75882.1"/>
    </source>
</evidence>
<organism evidence="7">
    <name type="scientific">Eucalyptus grandis</name>
    <name type="common">Flooded gum</name>
    <dbReference type="NCBI Taxonomy" id="71139"/>
    <lineage>
        <taxon>Eukaryota</taxon>
        <taxon>Viridiplantae</taxon>
        <taxon>Streptophyta</taxon>
        <taxon>Embryophyta</taxon>
        <taxon>Tracheophyta</taxon>
        <taxon>Spermatophyta</taxon>
        <taxon>Magnoliopsida</taxon>
        <taxon>eudicotyledons</taxon>
        <taxon>Gunneridae</taxon>
        <taxon>Pentapetalae</taxon>
        <taxon>rosids</taxon>
        <taxon>malvids</taxon>
        <taxon>Myrtales</taxon>
        <taxon>Myrtaceae</taxon>
        <taxon>Myrtoideae</taxon>
        <taxon>Eucalypteae</taxon>
        <taxon>Eucalyptus</taxon>
    </lineage>
</organism>